<evidence type="ECO:0000313" key="2">
    <source>
        <dbReference type="Proteomes" id="UP001165289"/>
    </source>
</evidence>
<evidence type="ECO:0000313" key="1">
    <source>
        <dbReference type="EMBL" id="KAI6648701.1"/>
    </source>
</evidence>
<reference evidence="1 2" key="1">
    <citation type="journal article" date="2023" name="BMC Biol.">
        <title>The compact genome of the sponge Oopsacas minuta (Hexactinellida) is lacking key metazoan core genes.</title>
        <authorList>
            <person name="Santini S."/>
            <person name="Schenkelaars Q."/>
            <person name="Jourda C."/>
            <person name="Duchesne M."/>
            <person name="Belahbib H."/>
            <person name="Rocher C."/>
            <person name="Selva M."/>
            <person name="Riesgo A."/>
            <person name="Vervoort M."/>
            <person name="Leys S.P."/>
            <person name="Kodjabachian L."/>
            <person name="Le Bivic A."/>
            <person name="Borchiellini C."/>
            <person name="Claverie J.M."/>
            <person name="Renard E."/>
        </authorList>
    </citation>
    <scope>NUCLEOTIDE SEQUENCE [LARGE SCALE GENOMIC DNA]</scope>
    <source>
        <strain evidence="1">SPO-2</strain>
    </source>
</reference>
<accession>A0AAV7JJR3</accession>
<proteinExistence type="predicted"/>
<name>A0AAV7JJR3_9METZ</name>
<organism evidence="1 2">
    <name type="scientific">Oopsacas minuta</name>
    <dbReference type="NCBI Taxonomy" id="111878"/>
    <lineage>
        <taxon>Eukaryota</taxon>
        <taxon>Metazoa</taxon>
        <taxon>Porifera</taxon>
        <taxon>Hexactinellida</taxon>
        <taxon>Hexasterophora</taxon>
        <taxon>Lyssacinosida</taxon>
        <taxon>Leucopsacidae</taxon>
        <taxon>Oopsacas</taxon>
    </lineage>
</organism>
<keyword evidence="2" id="KW-1185">Reference proteome</keyword>
<dbReference type="EMBL" id="JAKMXF010000327">
    <property type="protein sequence ID" value="KAI6648701.1"/>
    <property type="molecule type" value="Genomic_DNA"/>
</dbReference>
<comment type="caution">
    <text evidence="1">The sequence shown here is derived from an EMBL/GenBank/DDBJ whole genome shotgun (WGS) entry which is preliminary data.</text>
</comment>
<dbReference type="Proteomes" id="UP001165289">
    <property type="component" value="Unassembled WGS sequence"/>
</dbReference>
<dbReference type="AlphaFoldDB" id="A0AAV7JJR3"/>
<sequence>MDTYINPYVADMEENGILLSQGLVRIKLLRTMFDGKMAGILSGAGGAHCQLCTATFKQLHDVELIRDGFPINRSITSAKNCFKAWFMTLVYHLQSGARKWSPSSLGIKNSMKFVSGLLMEKTGMKIDQPSSDGGTTSTGNVARNCFLDKNQFLYWVCSLIPTEYHENIKVIHTNLSVCLRIYNSDREINTERLDILCKDTYEYIVIRFPWANISPTLHKLLAHSSELIRTCNNSHGLKVFSEEAVEVSNKLVRRYRKHLARKMSFSLNTRDIFIRLMCNSDPVLNMYRKFTKVSKKTHSSEPPDQEVLFSQLTC</sequence>
<gene>
    <name evidence="1" type="ORF">LOD99_7927</name>
</gene>
<protein>
    <submittedName>
        <fullName evidence="1">Uncharacterized protein</fullName>
    </submittedName>
</protein>